<accession>A0A2N7VV10</accession>
<dbReference type="Proteomes" id="UP000235347">
    <property type="component" value="Unassembled WGS sequence"/>
</dbReference>
<sequence>MRAHFIDYYNRELAYLRELGAEFAREYPKVAGRLGMNGIEVADPYVERLLEGFCFLTARVQMKMDAEFPRFSHRLLEIIYPNHLAPMPSMAVARFHADLRAGSLNQGFVVPAGTSLRSAIQSHLPTPCEFRTAHEVVLWPVDIADVRVTAVPPDWPNPRRSGAFGRARSVLRIRIAAQAGASLARLPIERLAFHVAAAEPYAAQLLELVTAHGLGVACRDPADGRWLAWLDAASISHEGFGADQALLPADPRVFDGYRILHEYFAFPARLLFFAIGGIDRAIAQARGGELELIVPFDTRDAALERHIDASALALHCTPIVNLFAKRTDRVALTASSADYKLVVDRTHARDYEVYRVQRVIGHRVGEGGDCVFHPLYASTADDESSGGAYFALRREPHVVSTHGSRNGERSRYQGTDVYVALVDRRHAPFDERIGLLSADTLCTNRELPLMMPLGGASDLTTKLSAPIDRIKIIRGPTRPRPPLAGDQATWQLIGHLGLNYQALTGIDDEAAADALRSVLDIYADPTDAGVQAQIRAIRRLACASIFERVPQPGPLVFGRGVRIKMTIDEQACSGERPYLLGAALEQFFARHASINSFTQFALCSPQRGDIAAWPSRIGRRPAI</sequence>
<comment type="caution">
    <text evidence="1">The sequence shown here is derived from an EMBL/GenBank/DDBJ whole genome shotgun (WGS) entry which is preliminary data.</text>
</comment>
<name>A0A2N7VV10_9BURK</name>
<proteinExistence type="predicted"/>
<dbReference type="Pfam" id="PF05947">
    <property type="entry name" value="T6SS_TssF"/>
    <property type="match status" value="1"/>
</dbReference>
<evidence type="ECO:0000313" key="1">
    <source>
        <dbReference type="EMBL" id="PMS20987.1"/>
    </source>
</evidence>
<dbReference type="RefSeq" id="WP_102611385.1">
    <property type="nucleotide sequence ID" value="NZ_CADIKD010000005.1"/>
</dbReference>
<keyword evidence="2" id="KW-1185">Reference proteome</keyword>
<dbReference type="EMBL" id="PNYB01000017">
    <property type="protein sequence ID" value="PMS20987.1"/>
    <property type="molecule type" value="Genomic_DNA"/>
</dbReference>
<dbReference type="AlphaFoldDB" id="A0A2N7VV10"/>
<dbReference type="NCBIfam" id="TIGR03359">
    <property type="entry name" value="VI_chp_6"/>
    <property type="match status" value="1"/>
</dbReference>
<protein>
    <submittedName>
        <fullName evidence="1">Type VI secretion system baseplate subunit TssF</fullName>
    </submittedName>
</protein>
<dbReference type="PANTHER" id="PTHR35370:SF1">
    <property type="entry name" value="TYPE VI SECRETION SYSTEM COMPONENT TSSF1"/>
    <property type="match status" value="1"/>
</dbReference>
<reference evidence="1 2" key="1">
    <citation type="submission" date="2018-01" db="EMBL/GenBank/DDBJ databases">
        <title>Whole genome analyses suggest that Burkholderia sensu lato contains two further novel genera in the rhizoxinica-symbiotica group Mycetohabitans gen. nov., and Trinickia gen. nov.: implications for the evolution of diazotrophy and nodulation in the Burkholderiaceae.</title>
        <authorList>
            <person name="Estrada-de los Santos P."/>
            <person name="Palmer M."/>
            <person name="Chavez-Ramirez B."/>
            <person name="Beukes C."/>
            <person name="Steenkamp E.T."/>
            <person name="Hirsch A.M."/>
            <person name="Manyaka P."/>
            <person name="Maluk M."/>
            <person name="Lafos M."/>
            <person name="Crook M."/>
            <person name="Gross E."/>
            <person name="Simon M.F."/>
            <person name="Bueno dos Reis Junior F."/>
            <person name="Poole P.S."/>
            <person name="Venter S.N."/>
            <person name="James E.K."/>
        </authorList>
    </citation>
    <scope>NUCLEOTIDE SEQUENCE [LARGE SCALE GENOMIC DNA]</scope>
    <source>
        <strain evidence="1 2">GP25-8</strain>
    </source>
</reference>
<dbReference type="InterPro" id="IPR010272">
    <property type="entry name" value="T6SS_TssF"/>
</dbReference>
<evidence type="ECO:0000313" key="2">
    <source>
        <dbReference type="Proteomes" id="UP000235347"/>
    </source>
</evidence>
<dbReference type="PIRSF" id="PIRSF028304">
    <property type="entry name" value="UCP028304"/>
    <property type="match status" value="1"/>
</dbReference>
<dbReference type="PANTHER" id="PTHR35370">
    <property type="entry name" value="CYTOPLASMIC PROTEIN-RELATED-RELATED"/>
    <property type="match status" value="1"/>
</dbReference>
<gene>
    <name evidence="1" type="primary">vasA</name>
    <name evidence="1" type="ORF">C0Z19_19005</name>
</gene>
<organism evidence="1 2">
    <name type="scientific">Trinickia soli</name>
    <dbReference type="NCBI Taxonomy" id="380675"/>
    <lineage>
        <taxon>Bacteria</taxon>
        <taxon>Pseudomonadati</taxon>
        <taxon>Pseudomonadota</taxon>
        <taxon>Betaproteobacteria</taxon>
        <taxon>Burkholderiales</taxon>
        <taxon>Burkholderiaceae</taxon>
        <taxon>Trinickia</taxon>
    </lineage>
</organism>